<feature type="binding site" evidence="3">
    <location>
        <begin position="146"/>
        <end position="147"/>
    </location>
    <ligand>
        <name>acetyl-CoA</name>
        <dbReference type="ChEBI" id="CHEBI:57288"/>
    </ligand>
</feature>
<evidence type="ECO:0000256" key="2">
    <source>
        <dbReference type="ARBA" id="ARBA00023315"/>
    </source>
</evidence>
<keyword evidence="7" id="KW-1185">Reference proteome</keyword>
<evidence type="ECO:0000256" key="1">
    <source>
        <dbReference type="ARBA" id="ARBA00022679"/>
    </source>
</evidence>
<gene>
    <name evidence="6" type="ORF">DY023_05505</name>
</gene>
<feature type="active site" description="Proton donor" evidence="3">
    <location>
        <position position="151"/>
    </location>
</feature>
<keyword evidence="2 3" id="KW-0012">Acyltransferase</keyword>
<dbReference type="PANTHER" id="PTHR37817">
    <property type="entry name" value="N-ACETYLTRANSFERASE EIS"/>
    <property type="match status" value="1"/>
</dbReference>
<organism evidence="6 7">
    <name type="scientific">Microbacterium bovistercoris</name>
    <dbReference type="NCBI Taxonomy" id="2293570"/>
    <lineage>
        <taxon>Bacteria</taxon>
        <taxon>Bacillati</taxon>
        <taxon>Actinomycetota</taxon>
        <taxon>Actinomycetes</taxon>
        <taxon>Micrococcales</taxon>
        <taxon>Microbacteriaceae</taxon>
        <taxon>Microbacterium</taxon>
    </lineage>
</organism>
<dbReference type="SUPFAM" id="SSF55729">
    <property type="entry name" value="Acyl-CoA N-acyltransferases (Nat)"/>
    <property type="match status" value="1"/>
</dbReference>
<dbReference type="Gene3D" id="3.40.630.30">
    <property type="match status" value="2"/>
</dbReference>
<evidence type="ECO:0000313" key="7">
    <source>
        <dbReference type="Proteomes" id="UP000262172"/>
    </source>
</evidence>
<evidence type="ECO:0000259" key="4">
    <source>
        <dbReference type="Pfam" id="PF13530"/>
    </source>
</evidence>
<accession>A0A371NVF2</accession>
<dbReference type="Pfam" id="PF13527">
    <property type="entry name" value="Acetyltransf_9"/>
    <property type="match status" value="1"/>
</dbReference>
<evidence type="ECO:0000313" key="6">
    <source>
        <dbReference type="EMBL" id="REJ06562.1"/>
    </source>
</evidence>
<dbReference type="PANTHER" id="PTHR37817:SF1">
    <property type="entry name" value="N-ACETYLTRANSFERASE EIS"/>
    <property type="match status" value="1"/>
</dbReference>
<dbReference type="Proteomes" id="UP000262172">
    <property type="component" value="Unassembled WGS sequence"/>
</dbReference>
<evidence type="ECO:0000256" key="3">
    <source>
        <dbReference type="HAMAP-Rule" id="MF_01812"/>
    </source>
</evidence>
<comment type="similarity">
    <text evidence="3">Belongs to the acetyltransferase Eis family.</text>
</comment>
<feature type="domain" description="Enhanced intracellular survival protein" evidence="4">
    <location>
        <begin position="330"/>
        <end position="429"/>
    </location>
</feature>
<dbReference type="InterPro" id="IPR051554">
    <property type="entry name" value="Acetyltransferase_Eis"/>
</dbReference>
<reference evidence="6 7" key="1">
    <citation type="submission" date="2018-08" db="EMBL/GenBank/DDBJ databases">
        <title>Isolation, diversity and antifungal activity of Actinobacteria from cow dung.</title>
        <authorList>
            <person name="Ling L."/>
        </authorList>
    </citation>
    <scope>NUCLEOTIDE SEQUENCE [LARGE SCALE GENOMIC DNA]</scope>
    <source>
        <strain evidence="6 7">NEAU-LLE</strain>
    </source>
</reference>
<dbReference type="GO" id="GO:0030649">
    <property type="term" value="P:aminoglycoside antibiotic catabolic process"/>
    <property type="evidence" value="ECO:0007669"/>
    <property type="project" value="TreeGrafter"/>
</dbReference>
<dbReference type="EMBL" id="QUAB01000033">
    <property type="protein sequence ID" value="REJ06562.1"/>
    <property type="molecule type" value="Genomic_DNA"/>
</dbReference>
<dbReference type="GO" id="GO:0034069">
    <property type="term" value="F:aminoglycoside N-acetyltransferase activity"/>
    <property type="evidence" value="ECO:0007669"/>
    <property type="project" value="TreeGrafter"/>
</dbReference>
<dbReference type="Pfam" id="PF13530">
    <property type="entry name" value="SCP2_2"/>
    <property type="match status" value="1"/>
</dbReference>
<name>A0A371NVF2_9MICO</name>
<comment type="caution">
    <text evidence="6">The sequence shown here is derived from an EMBL/GenBank/DDBJ whole genome shotgun (WGS) entry which is preliminary data.</text>
</comment>
<dbReference type="Pfam" id="PF17668">
    <property type="entry name" value="Acetyltransf_17"/>
    <property type="match status" value="1"/>
</dbReference>
<dbReference type="RefSeq" id="WP_116241339.1">
    <property type="nucleotide sequence ID" value="NZ_QUAB01000033.1"/>
</dbReference>
<protein>
    <submittedName>
        <fullName evidence="6">GNAT family N-acetyltransferase</fullName>
    </submittedName>
</protein>
<dbReference type="Gene3D" id="3.30.1050.10">
    <property type="entry name" value="SCP2 sterol-binding domain"/>
    <property type="match status" value="1"/>
</dbReference>
<feature type="binding site" evidence="3">
    <location>
        <begin position="118"/>
        <end position="123"/>
    </location>
    <ligand>
        <name>acetyl-CoA</name>
        <dbReference type="ChEBI" id="CHEBI:57288"/>
    </ligand>
</feature>
<dbReference type="InterPro" id="IPR025559">
    <property type="entry name" value="Eis_dom"/>
</dbReference>
<dbReference type="InterPro" id="IPR022902">
    <property type="entry name" value="NAcTrfase_Eis"/>
</dbReference>
<feature type="domain" description="Eis-like acetyltransferase" evidence="5">
    <location>
        <begin position="215"/>
        <end position="327"/>
    </location>
</feature>
<dbReference type="InterPro" id="IPR036527">
    <property type="entry name" value="SCP2_sterol-bd_dom_sf"/>
</dbReference>
<evidence type="ECO:0000259" key="5">
    <source>
        <dbReference type="Pfam" id="PF17668"/>
    </source>
</evidence>
<dbReference type="InterPro" id="IPR041380">
    <property type="entry name" value="Acetyltransf_17"/>
</dbReference>
<sequence>MTLIDARSIPADPLSATRLEEAGFDYRLVGMDDPVAAGAFTQAVNRGFLGPAATDDEITWTAETWKARRNVGVYETGAAADALPVATLNSWVAPATVPGGQIPMWAISVVTVAATHRRRGIARNLLEGELRAAVATGVPIAGLTVSEATIYGRYGFGAAIPAARIAIDTGRAGWAGPREEGRLEYVAGEQLASDLGEVHERSRANRSGQIPGWETRWKTMAGLAAEEGKKNAGARGVRYLDADGELRGVMAYSMADQPGTFRSVLKIAHLAAQTDEAMRALWGFAVNHDLVTRVEVDLRPIDDPIVHLVADQRAVELTVHDHGWLRILDVPAALEARRYEGPAEAVVQVEDQYGFAAGTWQVRIGADGVASVLPSDADPDVTLGVADLSAAYAGGVPLAQLAAAGRVRGDARVIGALSRALRSGRAPLLGIWY</sequence>
<dbReference type="HAMAP" id="MF_01812">
    <property type="entry name" value="Eis"/>
    <property type="match status" value="1"/>
</dbReference>
<dbReference type="SUPFAM" id="SSF55718">
    <property type="entry name" value="SCP-like"/>
    <property type="match status" value="1"/>
</dbReference>
<dbReference type="OrthoDB" id="8399956at2"/>
<feature type="binding site" evidence="3">
    <location>
        <begin position="110"/>
        <end position="112"/>
    </location>
    <ligand>
        <name>acetyl-CoA</name>
        <dbReference type="ChEBI" id="CHEBI:57288"/>
    </ligand>
</feature>
<dbReference type="InterPro" id="IPR016181">
    <property type="entry name" value="Acyl_CoA_acyltransferase"/>
</dbReference>
<feature type="active site" description="Proton acceptor; via carboxylate" evidence="3">
    <location>
        <position position="433"/>
    </location>
</feature>
<keyword evidence="1 3" id="KW-0808">Transferase</keyword>
<comment type="subunit">
    <text evidence="3">Homohexamer; trimer of dimers.</text>
</comment>
<dbReference type="AlphaFoldDB" id="A0A371NVF2"/>
<proteinExistence type="inferred from homology"/>